<keyword evidence="1" id="KW-1133">Transmembrane helix</keyword>
<dbReference type="Pfam" id="PF06055">
    <property type="entry name" value="ExoD"/>
    <property type="match status" value="1"/>
</dbReference>
<keyword evidence="3" id="KW-1185">Reference proteome</keyword>
<dbReference type="Proteomes" id="UP001243420">
    <property type="component" value="Chromosome"/>
</dbReference>
<feature type="transmembrane region" description="Helical" evidence="1">
    <location>
        <begin position="175"/>
        <end position="196"/>
    </location>
</feature>
<feature type="transmembrane region" description="Helical" evidence="1">
    <location>
        <begin position="130"/>
        <end position="155"/>
    </location>
</feature>
<evidence type="ECO:0000256" key="1">
    <source>
        <dbReference type="SAM" id="Phobius"/>
    </source>
</evidence>
<dbReference type="InterPro" id="IPR010331">
    <property type="entry name" value="ExoD"/>
</dbReference>
<dbReference type="RefSeq" id="WP_279966706.1">
    <property type="nucleotide sequence ID" value="NZ_CP122537.1"/>
</dbReference>
<dbReference type="PANTHER" id="PTHR41795">
    <property type="entry name" value="EXOPOLYSACCHARIDE SYNTHESIS PROTEIN"/>
    <property type="match status" value="1"/>
</dbReference>
<proteinExistence type="predicted"/>
<evidence type="ECO:0000313" key="3">
    <source>
        <dbReference type="Proteomes" id="UP001243420"/>
    </source>
</evidence>
<protein>
    <submittedName>
        <fullName evidence="2">Exopolysaccharide biosynthesis protein</fullName>
    </submittedName>
</protein>
<evidence type="ECO:0000313" key="2">
    <source>
        <dbReference type="EMBL" id="WGH79769.1"/>
    </source>
</evidence>
<name>A0ABY8LHU7_9RHOB</name>
<keyword evidence="1" id="KW-0472">Membrane</keyword>
<gene>
    <name evidence="2" type="ORF">P8627_05770</name>
</gene>
<dbReference type="PANTHER" id="PTHR41795:SF1">
    <property type="entry name" value="EXOPOLYSACCHARIDE SYNTHESIS PROTEIN"/>
    <property type="match status" value="1"/>
</dbReference>
<keyword evidence="1" id="KW-0812">Transmembrane</keyword>
<dbReference type="PIRSF" id="PIRSF033239">
    <property type="entry name" value="ExoD"/>
    <property type="match status" value="1"/>
</dbReference>
<sequence>MTGPETPSGLRDLVDRVDAATEDCATITLGDLLAALGERGFGPVLLLGAVGMMLPVGMLPGVPLAVGCLLLVAGWQMLRGRDGLRLPRWLARRELPARQIQDGVHRMRPWLERHRHRLRARSPRLTERRVILIPGAIAVMGSGALMIALGFVPGLPAALALPVALFGLGLTIRNGLLALLGLVVLVPELIGAAWLLR</sequence>
<dbReference type="EMBL" id="CP122537">
    <property type="protein sequence ID" value="WGH79769.1"/>
    <property type="molecule type" value="Genomic_DNA"/>
</dbReference>
<accession>A0ABY8LHU7</accession>
<reference evidence="2 3" key="1">
    <citation type="submission" date="2023-04" db="EMBL/GenBank/DDBJ databases">
        <title>Jannaschia ovalis sp. nov., a marine bacterium isolated from sea tidal flat.</title>
        <authorList>
            <person name="Kwon D.Y."/>
            <person name="Kim J.-J."/>
        </authorList>
    </citation>
    <scope>NUCLEOTIDE SEQUENCE [LARGE SCALE GENOMIC DNA]</scope>
    <source>
        <strain evidence="2 3">GRR-S6-38</strain>
    </source>
</reference>
<organism evidence="2 3">
    <name type="scientific">Jannaschia ovalis</name>
    <dbReference type="NCBI Taxonomy" id="3038773"/>
    <lineage>
        <taxon>Bacteria</taxon>
        <taxon>Pseudomonadati</taxon>
        <taxon>Pseudomonadota</taxon>
        <taxon>Alphaproteobacteria</taxon>
        <taxon>Rhodobacterales</taxon>
        <taxon>Roseobacteraceae</taxon>
        <taxon>Jannaschia</taxon>
    </lineage>
</organism>
<feature type="transmembrane region" description="Helical" evidence="1">
    <location>
        <begin position="45"/>
        <end position="78"/>
    </location>
</feature>